<keyword evidence="3" id="KW-0813">Transport</keyword>
<reference evidence="9 11" key="1">
    <citation type="submission" date="2016-12" db="EMBL/GenBank/DDBJ databases">
        <title>Clostridium tepidum sp. nov., a close relative of Clostridium sporogenes and Clostridium botulinum Group I.</title>
        <authorList>
            <person name="Dobritsa A.P."/>
            <person name="Kutumbaka K."/>
            <person name="Werner K."/>
            <person name="Samadpour M."/>
        </authorList>
    </citation>
    <scope>NUCLEOTIDE SEQUENCE [LARGE SCALE GENOMIC DNA]</scope>
    <source>
        <strain evidence="9 11">PE</strain>
    </source>
</reference>
<dbReference type="Proteomes" id="UP000190206">
    <property type="component" value="Unassembled WGS sequence"/>
</dbReference>
<name>A0A1S9IH05_9CLOT</name>
<keyword evidence="4" id="KW-1003">Cell membrane</keyword>
<feature type="transmembrane region" description="Helical" evidence="8">
    <location>
        <begin position="206"/>
        <end position="236"/>
    </location>
</feature>
<evidence type="ECO:0000313" key="9">
    <source>
        <dbReference type="EMBL" id="OOO63030.1"/>
    </source>
</evidence>
<feature type="transmembrane region" description="Helical" evidence="8">
    <location>
        <begin position="145"/>
        <end position="166"/>
    </location>
</feature>
<dbReference type="InterPro" id="IPR037294">
    <property type="entry name" value="ABC_BtuC-like"/>
</dbReference>
<sequence>MECTTSSKNKIYSKIIKKKMIILISLLIMLLLSIIVATSIGSSSVGFKGTFYVILSKIFKGTFSAKVADLNNTVILDIRLPRVITAVIIGAALAGCGAVMQGILRNPLVSPYTLGLSSGSAFGAAIGIILGSSIALSKFIFLDKYLVVLSSFIFGLITMLLVYFIAKQKAMATGTLILAGVAIGYVFSALLSILKYTSNKDQLQDIVFWLMGGLWIADWTTVAILLSINLVCVILMTKYAWDLNGLASGEEVATSLGINVNRIRVICLILCSLSTSSCIAFTGIIGFVGLVAPHISRIIIGNDYRFLIPCSCLMGSIILLISDTIGRTVISPTEIPIGIITSLIGAPFFIYLIMKERRKCWC</sequence>
<organism evidence="10 12">
    <name type="scientific">Clostridium tepidum</name>
    <dbReference type="NCBI Taxonomy" id="1962263"/>
    <lineage>
        <taxon>Bacteria</taxon>
        <taxon>Bacillati</taxon>
        <taxon>Bacillota</taxon>
        <taxon>Clostridia</taxon>
        <taxon>Eubacteriales</taxon>
        <taxon>Clostridiaceae</taxon>
        <taxon>Clostridium</taxon>
    </lineage>
</organism>
<dbReference type="GO" id="GO:0005886">
    <property type="term" value="C:plasma membrane"/>
    <property type="evidence" value="ECO:0007669"/>
    <property type="project" value="UniProtKB-SubCell"/>
</dbReference>
<dbReference type="OrthoDB" id="9792889at2"/>
<keyword evidence="5 8" id="KW-0812">Transmembrane</keyword>
<dbReference type="PANTHER" id="PTHR30472:SF25">
    <property type="entry name" value="ABC TRANSPORTER PERMEASE PROTEIN MJ0876-RELATED"/>
    <property type="match status" value="1"/>
</dbReference>
<feature type="transmembrane region" description="Helical" evidence="8">
    <location>
        <begin position="80"/>
        <end position="104"/>
    </location>
</feature>
<dbReference type="InterPro" id="IPR000522">
    <property type="entry name" value="ABC_transptr_permease_BtuC"/>
</dbReference>
<feature type="transmembrane region" description="Helical" evidence="8">
    <location>
        <begin position="263"/>
        <end position="292"/>
    </location>
</feature>
<dbReference type="PANTHER" id="PTHR30472">
    <property type="entry name" value="FERRIC ENTEROBACTIN TRANSPORT SYSTEM PERMEASE PROTEIN"/>
    <property type="match status" value="1"/>
</dbReference>
<feature type="transmembrane region" description="Helical" evidence="8">
    <location>
        <begin position="172"/>
        <end position="194"/>
    </location>
</feature>
<keyword evidence="11" id="KW-1185">Reference proteome</keyword>
<comment type="subcellular location">
    <subcellularLocation>
        <location evidence="1">Cell membrane</location>
        <topology evidence="1">Multi-pass membrane protein</topology>
    </subcellularLocation>
</comment>
<dbReference type="AlphaFoldDB" id="A0A1S9IH05"/>
<dbReference type="GO" id="GO:0022857">
    <property type="term" value="F:transmembrane transporter activity"/>
    <property type="evidence" value="ECO:0007669"/>
    <property type="project" value="InterPro"/>
</dbReference>
<reference evidence="10 12" key="2">
    <citation type="submission" date="2016-12" db="EMBL/GenBank/DDBJ databases">
        <title>Clostridium tepidum sp. nov., a close relative of Clostridium sporogenes and Clostridium botulinum Group I.</title>
        <authorList>
            <person name="Dobritsa A.P."/>
            <person name="Kutumbaka K.K."/>
            <person name="Werner K."/>
            <person name="Wiedmann M."/>
            <person name="Asmus A."/>
            <person name="Samadpour M."/>
        </authorList>
    </citation>
    <scope>NUCLEOTIDE SEQUENCE [LARGE SCALE GENOMIC DNA]</scope>
    <source>
        <strain evidence="10 12">IEH 97212</strain>
    </source>
</reference>
<comment type="similarity">
    <text evidence="2">Belongs to the binding-protein-dependent transport system permease family. FecCD subfamily.</text>
</comment>
<gene>
    <name evidence="9" type="ORF">BS637_04260</name>
    <name evidence="10" type="ORF">BS638_02065</name>
</gene>
<evidence type="ECO:0000313" key="11">
    <source>
        <dbReference type="Proteomes" id="UP000190206"/>
    </source>
</evidence>
<dbReference type="Pfam" id="PF01032">
    <property type="entry name" value="FecCD"/>
    <property type="match status" value="1"/>
</dbReference>
<protein>
    <submittedName>
        <fullName evidence="10">Iron ABC transporter permease</fullName>
    </submittedName>
</protein>
<dbReference type="EMBL" id="MRAE01000003">
    <property type="protein sequence ID" value="OOO69604.1"/>
    <property type="molecule type" value="Genomic_DNA"/>
</dbReference>
<evidence type="ECO:0000256" key="7">
    <source>
        <dbReference type="ARBA" id="ARBA00023136"/>
    </source>
</evidence>
<evidence type="ECO:0000256" key="2">
    <source>
        <dbReference type="ARBA" id="ARBA00007935"/>
    </source>
</evidence>
<proteinExistence type="inferred from homology"/>
<dbReference type="GO" id="GO:0033214">
    <property type="term" value="P:siderophore-iron import into cell"/>
    <property type="evidence" value="ECO:0007669"/>
    <property type="project" value="TreeGrafter"/>
</dbReference>
<dbReference type="CDD" id="cd06550">
    <property type="entry name" value="TM_ABC_iron-siderophores_like"/>
    <property type="match status" value="1"/>
</dbReference>
<evidence type="ECO:0000256" key="3">
    <source>
        <dbReference type="ARBA" id="ARBA00022448"/>
    </source>
</evidence>
<evidence type="ECO:0000313" key="10">
    <source>
        <dbReference type="EMBL" id="OOO69604.1"/>
    </source>
</evidence>
<evidence type="ECO:0000256" key="8">
    <source>
        <dbReference type="SAM" id="Phobius"/>
    </source>
</evidence>
<feature type="transmembrane region" description="Helical" evidence="8">
    <location>
        <begin position="304"/>
        <end position="323"/>
    </location>
</feature>
<evidence type="ECO:0000256" key="4">
    <source>
        <dbReference type="ARBA" id="ARBA00022475"/>
    </source>
</evidence>
<evidence type="ECO:0000256" key="5">
    <source>
        <dbReference type="ARBA" id="ARBA00022692"/>
    </source>
</evidence>
<feature type="transmembrane region" description="Helical" evidence="8">
    <location>
        <begin position="335"/>
        <end position="354"/>
    </location>
</feature>
<evidence type="ECO:0000256" key="6">
    <source>
        <dbReference type="ARBA" id="ARBA00022989"/>
    </source>
</evidence>
<keyword evidence="6 8" id="KW-1133">Transmembrane helix</keyword>
<keyword evidence="7 8" id="KW-0472">Membrane</keyword>
<dbReference type="Proteomes" id="UP000190256">
    <property type="component" value="Unassembled WGS sequence"/>
</dbReference>
<dbReference type="Gene3D" id="1.10.3470.10">
    <property type="entry name" value="ABC transporter involved in vitamin B12 uptake, BtuC"/>
    <property type="match status" value="1"/>
</dbReference>
<evidence type="ECO:0000313" key="12">
    <source>
        <dbReference type="Proteomes" id="UP000190256"/>
    </source>
</evidence>
<dbReference type="STRING" id="1962263.BS637_04260"/>
<feature type="transmembrane region" description="Helical" evidence="8">
    <location>
        <begin position="116"/>
        <end position="136"/>
    </location>
</feature>
<feature type="transmembrane region" description="Helical" evidence="8">
    <location>
        <begin position="21"/>
        <end position="43"/>
    </location>
</feature>
<accession>A0A1S9IH05</accession>
<dbReference type="FunFam" id="1.10.3470.10:FF:000001">
    <property type="entry name" value="Vitamin B12 ABC transporter permease BtuC"/>
    <property type="match status" value="1"/>
</dbReference>
<dbReference type="RefSeq" id="WP_078023525.1">
    <property type="nucleotide sequence ID" value="NZ_JADPGM010000002.1"/>
</dbReference>
<dbReference type="EMBL" id="MRAD01000003">
    <property type="protein sequence ID" value="OOO63030.1"/>
    <property type="molecule type" value="Genomic_DNA"/>
</dbReference>
<dbReference type="SUPFAM" id="SSF81345">
    <property type="entry name" value="ABC transporter involved in vitamin B12 uptake, BtuC"/>
    <property type="match status" value="1"/>
</dbReference>
<evidence type="ECO:0000256" key="1">
    <source>
        <dbReference type="ARBA" id="ARBA00004651"/>
    </source>
</evidence>
<comment type="caution">
    <text evidence="10">The sequence shown here is derived from an EMBL/GenBank/DDBJ whole genome shotgun (WGS) entry which is preliminary data.</text>
</comment>